<dbReference type="Proteomes" id="UP000569018">
    <property type="component" value="Unassembled WGS sequence"/>
</dbReference>
<dbReference type="AlphaFoldDB" id="A0A6V8PPD3"/>
<proteinExistence type="predicted"/>
<evidence type="ECO:0000313" key="5">
    <source>
        <dbReference type="Proteomes" id="UP000576480"/>
    </source>
</evidence>
<keyword evidence="6" id="KW-1185">Reference proteome</keyword>
<accession>A0A6V8PPD3</accession>
<evidence type="ECO:0000313" key="2">
    <source>
        <dbReference type="EMBL" id="GFP34522.1"/>
    </source>
</evidence>
<evidence type="ECO:0000313" key="3">
    <source>
        <dbReference type="EMBL" id="GFP38435.1"/>
    </source>
</evidence>
<evidence type="ECO:0000313" key="1">
    <source>
        <dbReference type="EMBL" id="GFP29166.1"/>
    </source>
</evidence>
<dbReference type="RefSeq" id="WP_258189573.1">
    <property type="nucleotide sequence ID" value="NZ_BLRY01000341.1"/>
</dbReference>
<gene>
    <name evidence="1" type="ORF">HKBW3S34_00085</name>
    <name evidence="2" type="ORF">HKBW3S43_00315</name>
    <name evidence="3" type="ORF">HKBW3S47_00136</name>
</gene>
<name>A0A6V8PPD3_9ACTN</name>
<dbReference type="EMBL" id="BLRZ01000002">
    <property type="protein sequence ID" value="GFP29166.1"/>
    <property type="molecule type" value="Genomic_DNA"/>
</dbReference>
<reference evidence="4 5" key="1">
    <citation type="journal article" date="2020" name="Front. Microbiol.">
        <title>Single-cell genomics of novel Actinobacteria with the Wood-Ljungdahl pathway discovered in a serpentinizing system.</title>
        <authorList>
            <person name="Merino N."/>
            <person name="Kawai M."/>
            <person name="Boyd E.S."/>
            <person name="Colman D.R."/>
            <person name="McGlynn S.E."/>
            <person name="Nealson K.H."/>
            <person name="Kurokawa K."/>
            <person name="Hongoh Y."/>
        </authorList>
    </citation>
    <scope>NUCLEOTIDE SEQUENCE [LARGE SCALE GENOMIC DNA]</scope>
    <source>
        <strain evidence="1 6">S34</strain>
        <strain evidence="2 5">S43</strain>
        <strain evidence="3 4">S47</strain>
    </source>
</reference>
<organism evidence="2 5">
    <name type="scientific">Candidatus Hakubella thermalkaliphila</name>
    <dbReference type="NCBI Taxonomy" id="2754717"/>
    <lineage>
        <taxon>Bacteria</taxon>
        <taxon>Bacillati</taxon>
        <taxon>Actinomycetota</taxon>
        <taxon>Actinomycetota incertae sedis</taxon>
        <taxon>Candidatus Hakubellales</taxon>
        <taxon>Candidatus Hakubellaceae</taxon>
        <taxon>Candidatus Hakubella</taxon>
    </lineage>
</organism>
<comment type="caution">
    <text evidence="2">The sequence shown here is derived from an EMBL/GenBank/DDBJ whole genome shotgun (WGS) entry which is preliminary data.</text>
</comment>
<evidence type="ECO:0000313" key="4">
    <source>
        <dbReference type="Proteomes" id="UP000569018"/>
    </source>
</evidence>
<sequence>MTIKGVTVVGSENVVNKEYSDLYEVLSEPKDIIGETERRLFAA</sequence>
<protein>
    <submittedName>
        <fullName evidence="2">Uncharacterized protein</fullName>
    </submittedName>
</protein>
<evidence type="ECO:0000313" key="6">
    <source>
        <dbReference type="Proteomes" id="UP000588083"/>
    </source>
</evidence>
<dbReference type="Proteomes" id="UP000588083">
    <property type="component" value="Unassembled WGS sequence"/>
</dbReference>
<dbReference type="Proteomes" id="UP000576480">
    <property type="component" value="Unassembled WGS sequence"/>
</dbReference>
<dbReference type="EMBL" id="BLSB01000009">
    <property type="protein sequence ID" value="GFP34522.1"/>
    <property type="molecule type" value="Genomic_DNA"/>
</dbReference>
<dbReference type="EMBL" id="BLSD01000004">
    <property type="protein sequence ID" value="GFP38435.1"/>
    <property type="molecule type" value="Genomic_DNA"/>
</dbReference>